<feature type="compositionally biased region" description="Polar residues" evidence="5">
    <location>
        <begin position="353"/>
        <end position="363"/>
    </location>
</feature>
<dbReference type="PANTHER" id="PTHR30126:SF40">
    <property type="entry name" value="HTH-TYPE TRANSCRIPTIONAL REGULATOR GLTR"/>
    <property type="match status" value="1"/>
</dbReference>
<dbReference type="Gene3D" id="1.10.10.10">
    <property type="entry name" value="Winged helix-like DNA-binding domain superfamily/Winged helix DNA-binding domain"/>
    <property type="match status" value="1"/>
</dbReference>
<dbReference type="InterPro" id="IPR036390">
    <property type="entry name" value="WH_DNA-bd_sf"/>
</dbReference>
<sequence length="363" mass="39514">MKTELLSHKLLKMRRMRMMELDDLYIFRCVVREGGVMRAASQLHRVPSNVTTRIKQLEERLGVSLFRRQGRGLVLTDAGRTLLGHAERLLQMADLAEQEMRSGVVRGVLRLGSLESAAGARLPPVLSAFHAKYPEVSIELQTGTTGALLRRLDHFEVEAAFVSEPFEKASLSMLPAFEEELVLITALGAPALRRPADLGSQTLITFPHGCSYRRRLEEWLSEGDISPRRMLDLGSYHAIVACVAGGAGVAIVPAEVLEHAVLGTAVQRHRLPARLRINHTHLVWSGEASPALQALIDLLPRQGRSSGMSKNEALASSPGRESASSPAFTSGEGTSSQGLGRAARSSRRRSASLDHSNVTDAKA</sequence>
<protein>
    <submittedName>
        <fullName evidence="7">LysR family transcriptional regulator</fullName>
    </submittedName>
</protein>
<dbReference type="InterPro" id="IPR036388">
    <property type="entry name" value="WH-like_DNA-bd_sf"/>
</dbReference>
<dbReference type="GO" id="GO:0000976">
    <property type="term" value="F:transcription cis-regulatory region binding"/>
    <property type="evidence" value="ECO:0007669"/>
    <property type="project" value="TreeGrafter"/>
</dbReference>
<evidence type="ECO:0000313" key="7">
    <source>
        <dbReference type="EMBL" id="XBP72789.1"/>
    </source>
</evidence>
<keyword evidence="2" id="KW-0805">Transcription regulation</keyword>
<dbReference type="FunFam" id="1.10.10.10:FF:000001">
    <property type="entry name" value="LysR family transcriptional regulator"/>
    <property type="match status" value="1"/>
</dbReference>
<evidence type="ECO:0000256" key="1">
    <source>
        <dbReference type="ARBA" id="ARBA00009437"/>
    </source>
</evidence>
<dbReference type="PROSITE" id="PS50931">
    <property type="entry name" value="HTH_LYSR"/>
    <property type="match status" value="1"/>
</dbReference>
<reference evidence="7" key="1">
    <citation type="submission" date="2024-05" db="EMBL/GenBank/DDBJ databases">
        <authorList>
            <person name="Bunk B."/>
            <person name="Swiderski J."/>
            <person name="Sproer C."/>
            <person name="Thiel V."/>
        </authorList>
    </citation>
    <scope>NUCLEOTIDE SEQUENCE</scope>
    <source>
        <strain evidence="7">DSM 17735</strain>
        <plasmid evidence="7">p2</plasmid>
    </source>
</reference>
<dbReference type="InterPro" id="IPR005119">
    <property type="entry name" value="LysR_subst-bd"/>
</dbReference>
<keyword evidence="7" id="KW-0614">Plasmid</keyword>
<proteinExistence type="inferred from homology"/>
<dbReference type="Gene3D" id="3.40.190.290">
    <property type="match status" value="1"/>
</dbReference>
<feature type="domain" description="HTH lysR-type" evidence="6">
    <location>
        <begin position="19"/>
        <end position="76"/>
    </location>
</feature>
<feature type="compositionally biased region" description="Polar residues" evidence="5">
    <location>
        <begin position="322"/>
        <end position="338"/>
    </location>
</feature>
<keyword evidence="4" id="KW-0804">Transcription</keyword>
<evidence type="ECO:0000256" key="4">
    <source>
        <dbReference type="ARBA" id="ARBA00023163"/>
    </source>
</evidence>
<dbReference type="SUPFAM" id="SSF46785">
    <property type="entry name" value="Winged helix' DNA-binding domain"/>
    <property type="match status" value="1"/>
</dbReference>
<dbReference type="PANTHER" id="PTHR30126">
    <property type="entry name" value="HTH-TYPE TRANSCRIPTIONAL REGULATOR"/>
    <property type="match status" value="1"/>
</dbReference>
<name>A0AAU7LYV9_9BURK</name>
<dbReference type="Pfam" id="PF03466">
    <property type="entry name" value="LysR_substrate"/>
    <property type="match status" value="1"/>
</dbReference>
<dbReference type="AlphaFoldDB" id="A0AAU7LYV9"/>
<dbReference type="EMBL" id="CP157677">
    <property type="protein sequence ID" value="XBP72789.1"/>
    <property type="molecule type" value="Genomic_DNA"/>
</dbReference>
<keyword evidence="3" id="KW-0238">DNA-binding</keyword>
<dbReference type="RefSeq" id="WP_349282557.1">
    <property type="nucleotide sequence ID" value="NZ_CBCSCU010000085.1"/>
</dbReference>
<dbReference type="SUPFAM" id="SSF53850">
    <property type="entry name" value="Periplasmic binding protein-like II"/>
    <property type="match status" value="1"/>
</dbReference>
<evidence type="ECO:0000259" key="6">
    <source>
        <dbReference type="PROSITE" id="PS50931"/>
    </source>
</evidence>
<evidence type="ECO:0000256" key="2">
    <source>
        <dbReference type="ARBA" id="ARBA00023015"/>
    </source>
</evidence>
<dbReference type="GO" id="GO:0003700">
    <property type="term" value="F:DNA-binding transcription factor activity"/>
    <property type="evidence" value="ECO:0007669"/>
    <property type="project" value="InterPro"/>
</dbReference>
<dbReference type="CDD" id="cd08442">
    <property type="entry name" value="PBP2_YofA_SoxR_like"/>
    <property type="match status" value="1"/>
</dbReference>
<comment type="similarity">
    <text evidence="1">Belongs to the LysR transcriptional regulatory family.</text>
</comment>
<dbReference type="InterPro" id="IPR000847">
    <property type="entry name" value="LysR_HTH_N"/>
</dbReference>
<dbReference type="Pfam" id="PF00126">
    <property type="entry name" value="HTH_1"/>
    <property type="match status" value="1"/>
</dbReference>
<gene>
    <name evidence="7" type="ORF">ABLV49_23605</name>
</gene>
<geneLocation type="plasmid" evidence="7">
    <name>p2</name>
</geneLocation>
<organism evidence="7">
    <name type="scientific">Polaromonas hydrogenivorans</name>
    <dbReference type="NCBI Taxonomy" id="335476"/>
    <lineage>
        <taxon>Bacteria</taxon>
        <taxon>Pseudomonadati</taxon>
        <taxon>Pseudomonadota</taxon>
        <taxon>Betaproteobacteria</taxon>
        <taxon>Burkholderiales</taxon>
        <taxon>Comamonadaceae</taxon>
        <taxon>Polaromonas</taxon>
    </lineage>
</organism>
<accession>A0AAU7LYV9</accession>
<evidence type="ECO:0000256" key="5">
    <source>
        <dbReference type="SAM" id="MobiDB-lite"/>
    </source>
</evidence>
<feature type="region of interest" description="Disordered" evidence="5">
    <location>
        <begin position="303"/>
        <end position="363"/>
    </location>
</feature>
<evidence type="ECO:0000256" key="3">
    <source>
        <dbReference type="ARBA" id="ARBA00023125"/>
    </source>
</evidence>